<organism evidence="2 3">
    <name type="scientific">Stylosanthes scabra</name>
    <dbReference type="NCBI Taxonomy" id="79078"/>
    <lineage>
        <taxon>Eukaryota</taxon>
        <taxon>Viridiplantae</taxon>
        <taxon>Streptophyta</taxon>
        <taxon>Embryophyta</taxon>
        <taxon>Tracheophyta</taxon>
        <taxon>Spermatophyta</taxon>
        <taxon>Magnoliopsida</taxon>
        <taxon>eudicotyledons</taxon>
        <taxon>Gunneridae</taxon>
        <taxon>Pentapetalae</taxon>
        <taxon>rosids</taxon>
        <taxon>fabids</taxon>
        <taxon>Fabales</taxon>
        <taxon>Fabaceae</taxon>
        <taxon>Papilionoideae</taxon>
        <taxon>50 kb inversion clade</taxon>
        <taxon>dalbergioids sensu lato</taxon>
        <taxon>Dalbergieae</taxon>
        <taxon>Pterocarpus clade</taxon>
        <taxon>Stylosanthes</taxon>
    </lineage>
</organism>
<gene>
    <name evidence="2" type="ORF">PIB30_113488</name>
</gene>
<feature type="compositionally biased region" description="Basic residues" evidence="1">
    <location>
        <begin position="18"/>
        <end position="39"/>
    </location>
</feature>
<comment type="caution">
    <text evidence="2">The sequence shown here is derived from an EMBL/GenBank/DDBJ whole genome shotgun (WGS) entry which is preliminary data.</text>
</comment>
<proteinExistence type="predicted"/>
<evidence type="ECO:0000313" key="3">
    <source>
        <dbReference type="Proteomes" id="UP001341840"/>
    </source>
</evidence>
<name>A0ABU6X3S3_9FABA</name>
<evidence type="ECO:0000313" key="2">
    <source>
        <dbReference type="EMBL" id="MED6191168.1"/>
    </source>
</evidence>
<keyword evidence="3" id="KW-1185">Reference proteome</keyword>
<protein>
    <submittedName>
        <fullName evidence="2">Uncharacterized protein</fullName>
    </submittedName>
</protein>
<sequence>QAPGAPDATQPGQMRIRGGSRKIPRFHVNKSRNRSKPRKMPSYPVHEAARIPERSAKLNRKIGGIIQIPLSVSNKSSPTVQTHEERGRI</sequence>
<evidence type="ECO:0000256" key="1">
    <source>
        <dbReference type="SAM" id="MobiDB-lite"/>
    </source>
</evidence>
<dbReference type="EMBL" id="JASCZI010190503">
    <property type="protein sequence ID" value="MED6191168.1"/>
    <property type="molecule type" value="Genomic_DNA"/>
</dbReference>
<feature type="non-terminal residue" evidence="2">
    <location>
        <position position="1"/>
    </location>
</feature>
<reference evidence="2 3" key="1">
    <citation type="journal article" date="2023" name="Plants (Basel)">
        <title>Bridging the Gap: Combining Genomics and Transcriptomics Approaches to Understand Stylosanthes scabra, an Orphan Legume from the Brazilian Caatinga.</title>
        <authorList>
            <person name="Ferreira-Neto J.R.C."/>
            <person name="da Silva M.D."/>
            <person name="Binneck E."/>
            <person name="de Melo N.F."/>
            <person name="da Silva R.H."/>
            <person name="de Melo A.L.T.M."/>
            <person name="Pandolfi V."/>
            <person name="Bustamante F.O."/>
            <person name="Brasileiro-Vidal A.C."/>
            <person name="Benko-Iseppon A.M."/>
        </authorList>
    </citation>
    <scope>NUCLEOTIDE SEQUENCE [LARGE SCALE GENOMIC DNA]</scope>
    <source>
        <tissue evidence="2">Leaves</tissue>
    </source>
</reference>
<feature type="region of interest" description="Disordered" evidence="1">
    <location>
        <begin position="1"/>
        <end position="45"/>
    </location>
</feature>
<dbReference type="Proteomes" id="UP001341840">
    <property type="component" value="Unassembled WGS sequence"/>
</dbReference>
<accession>A0ABU6X3S3</accession>